<dbReference type="PANTHER" id="PTHR21093:SF2">
    <property type="entry name" value="DIVERGENT PROTEIN KINASE DOMAIN 1C"/>
    <property type="match status" value="1"/>
</dbReference>
<dbReference type="EMBL" id="CP092620">
    <property type="protein sequence ID" value="UMM10523.1"/>
    <property type="molecule type" value="Genomic_DNA"/>
</dbReference>
<dbReference type="Proteomes" id="UP000829354">
    <property type="component" value="Chromosome I"/>
</dbReference>
<sequence>MIDRFGVIGRGPKGPKDWNVSVLVELLGKSKSLIVLLVEKWMAGIQNAESRTQASAGWVLVRLWSVYVRSMANLRAVYGPPKILLWSVYGPFMVNLSAVNGPPMVRQRFVYGPSIFRLWCIFGPPLVRLWCEQECGEEAWRIACCSRVGKIAICVMSISILYLIISALTPTESTHKAADLDVPRAGINLTRANQVLTSLCDAYERGDVSGDSCNRLCYDRNWLVTDFYEGHKTVVIVKDGGQTAVYKSTKPFMNDFDEPQDHLTDAQFSDRVVDVVNNELRLGWPKHYSRHLMETVWPTLLRTKGEAMSRADRRSLWALLKQPEFILFRVLPLTRVTPKLIGTCGHMYQTESLVAFKMKGYYTNLKAKILVHVMGTLKLLYEFLDEPLQWCDVRFDNLGLSADYPKRFVLMDGDMVYTKSKLDSLLKGRPCETDDDCKIGDCTARCTANMVCSSRSNGNLEVFCDKLVNKLFANQWSKNNKYLVACRDTGRNITTRLNELRLTWSWNLPDV</sequence>
<protein>
    <recommendedName>
        <fullName evidence="1">FAM69 protein-kinase domain-containing protein</fullName>
    </recommendedName>
</protein>
<gene>
    <name evidence="2" type="ORF">L5515_000256</name>
</gene>
<dbReference type="AlphaFoldDB" id="A0AAE9E171"/>
<keyword evidence="3" id="KW-1185">Reference proteome</keyword>
<dbReference type="Pfam" id="PF12260">
    <property type="entry name" value="PIP49_C"/>
    <property type="match status" value="1"/>
</dbReference>
<accession>A0AAE9E171</accession>
<reference evidence="2 3" key="1">
    <citation type="submission" date="2022-04" db="EMBL/GenBank/DDBJ databases">
        <title>Chromosome-level reference genomes for two strains of Caenorhabditis briggsae: an improved platform for comparative genomics.</title>
        <authorList>
            <person name="Stevens L."/>
            <person name="Andersen E."/>
        </authorList>
    </citation>
    <scope>NUCLEOTIDE SEQUENCE [LARGE SCALE GENOMIC DNA]</scope>
    <source>
        <strain evidence="2">VX34</strain>
        <tissue evidence="2">Whole-organism</tissue>
    </source>
</reference>
<proteinExistence type="predicted"/>
<name>A0AAE9E171_CAEBR</name>
<dbReference type="InterPro" id="IPR022049">
    <property type="entry name" value="FAM69_kinase_dom"/>
</dbReference>
<dbReference type="EMBL" id="CP092620">
    <property type="protein sequence ID" value="UMM10525.1"/>
    <property type="molecule type" value="Genomic_DNA"/>
</dbReference>
<dbReference type="EMBL" id="CP092620">
    <property type="protein sequence ID" value="UMM10524.1"/>
    <property type="molecule type" value="Genomic_DNA"/>
</dbReference>
<feature type="domain" description="FAM69 protein-kinase" evidence="1">
    <location>
        <begin position="316"/>
        <end position="475"/>
    </location>
</feature>
<evidence type="ECO:0000259" key="1">
    <source>
        <dbReference type="Pfam" id="PF12260"/>
    </source>
</evidence>
<dbReference type="PANTHER" id="PTHR21093">
    <property type="entry name" value="DIVERGENT PROTEIN KINASE DOMAIN 1C-RELATED"/>
    <property type="match status" value="1"/>
</dbReference>
<evidence type="ECO:0000313" key="2">
    <source>
        <dbReference type="EMBL" id="UMM10524.1"/>
    </source>
</evidence>
<organism evidence="2 3">
    <name type="scientific">Caenorhabditis briggsae</name>
    <dbReference type="NCBI Taxonomy" id="6238"/>
    <lineage>
        <taxon>Eukaryota</taxon>
        <taxon>Metazoa</taxon>
        <taxon>Ecdysozoa</taxon>
        <taxon>Nematoda</taxon>
        <taxon>Chromadorea</taxon>
        <taxon>Rhabditida</taxon>
        <taxon>Rhabditina</taxon>
        <taxon>Rhabditomorpha</taxon>
        <taxon>Rhabditoidea</taxon>
        <taxon>Rhabditidae</taxon>
        <taxon>Peloderinae</taxon>
        <taxon>Caenorhabditis</taxon>
    </lineage>
</organism>
<evidence type="ECO:0000313" key="3">
    <source>
        <dbReference type="Proteomes" id="UP000829354"/>
    </source>
</evidence>